<dbReference type="GO" id="GO:0016887">
    <property type="term" value="F:ATP hydrolysis activity"/>
    <property type="evidence" value="ECO:0007669"/>
    <property type="project" value="InterPro"/>
</dbReference>
<dbReference type="EMBL" id="BPQO01000051">
    <property type="protein sequence ID" value="GJD92623.1"/>
    <property type="molecule type" value="Genomic_DNA"/>
</dbReference>
<reference evidence="3" key="1">
    <citation type="journal article" date="2016" name="Front. Microbiol.">
        <title>Genome Sequence of the Piezophilic, Mesophilic Sulfate-Reducing Bacterium Desulfovibrio indicus J2T.</title>
        <authorList>
            <person name="Cao J."/>
            <person name="Maignien L."/>
            <person name="Shao Z."/>
            <person name="Alain K."/>
            <person name="Jebbar M."/>
        </authorList>
    </citation>
    <scope>NUCLEOTIDE SEQUENCE</scope>
    <source>
        <strain evidence="3">DSM 16372</strain>
    </source>
</reference>
<dbReference type="SUPFAM" id="SSF52540">
    <property type="entry name" value="P-loop containing nucleoside triphosphate hydrolases"/>
    <property type="match status" value="1"/>
</dbReference>
<feature type="domain" description="ATPase AAA-type core" evidence="2">
    <location>
        <begin position="268"/>
        <end position="301"/>
    </location>
</feature>
<name>A0AAV4ZXC4_9HYPH</name>
<dbReference type="InterPro" id="IPR003959">
    <property type="entry name" value="ATPase_AAA_core"/>
</dbReference>
<accession>A0AAV4ZXC4</accession>
<dbReference type="AlphaFoldDB" id="A0AAV4ZXC4"/>
<proteinExistence type="predicted"/>
<dbReference type="Proteomes" id="UP001055247">
    <property type="component" value="Unassembled WGS sequence"/>
</dbReference>
<gene>
    <name evidence="3" type="ORF">BHAOGJBA_6179</name>
</gene>
<organism evidence="3 4">
    <name type="scientific">Methylobacterium hispanicum</name>
    <dbReference type="NCBI Taxonomy" id="270350"/>
    <lineage>
        <taxon>Bacteria</taxon>
        <taxon>Pseudomonadati</taxon>
        <taxon>Pseudomonadota</taxon>
        <taxon>Alphaproteobacteria</taxon>
        <taxon>Hyphomicrobiales</taxon>
        <taxon>Methylobacteriaceae</taxon>
        <taxon>Methylobacterium</taxon>
    </lineage>
</organism>
<keyword evidence="4" id="KW-1185">Reference proteome</keyword>
<dbReference type="Pfam" id="PF00004">
    <property type="entry name" value="AAA"/>
    <property type="match status" value="1"/>
</dbReference>
<dbReference type="GO" id="GO:0005524">
    <property type="term" value="F:ATP binding"/>
    <property type="evidence" value="ECO:0007669"/>
    <property type="project" value="InterPro"/>
</dbReference>
<protein>
    <recommendedName>
        <fullName evidence="2">ATPase AAA-type core domain-containing protein</fullName>
    </recommendedName>
</protein>
<evidence type="ECO:0000313" key="4">
    <source>
        <dbReference type="Proteomes" id="UP001055247"/>
    </source>
</evidence>
<evidence type="ECO:0000313" key="3">
    <source>
        <dbReference type="EMBL" id="GJD92623.1"/>
    </source>
</evidence>
<reference evidence="3" key="2">
    <citation type="submission" date="2021-08" db="EMBL/GenBank/DDBJ databases">
        <authorList>
            <person name="Tani A."/>
            <person name="Ola A."/>
            <person name="Ogura Y."/>
            <person name="Katsura K."/>
            <person name="Hayashi T."/>
        </authorList>
    </citation>
    <scope>NUCLEOTIDE SEQUENCE</scope>
    <source>
        <strain evidence="3">DSM 16372</strain>
    </source>
</reference>
<feature type="region of interest" description="Disordered" evidence="1">
    <location>
        <begin position="38"/>
        <end position="64"/>
    </location>
</feature>
<comment type="caution">
    <text evidence="3">The sequence shown here is derived from an EMBL/GenBank/DDBJ whole genome shotgun (WGS) entry which is preliminary data.</text>
</comment>
<evidence type="ECO:0000256" key="1">
    <source>
        <dbReference type="SAM" id="MobiDB-lite"/>
    </source>
</evidence>
<evidence type="ECO:0000259" key="2">
    <source>
        <dbReference type="Pfam" id="PF00004"/>
    </source>
</evidence>
<sequence length="305" mass="32347">MRSLKSRSGPSRYHRLLVLAQPSTGSSASRRDVAIVRRPGRHGWPSTRPTSTGSRAGTVPRCQPESTRLRRLRAGRAGLIVLIVPDTRWIEPVEAVLFRDAVNSRVFAVKTERVRDRDGRAGDIAAALRHGRQVVGVATAPEHLPAVLVGGANLQIALDPPDSALMERAIRIFTRRRIRPDLAAADLVGLTLDDLSAAMRPRTSPAAIVARLRRTSARRGGTGLNAAVPRLETLAGYGAVGTWGLALAADLRRVRGGELDPGVLGGALLAGPPGVGKTTFVSSLARSAGVPLIDTSIADWLNDGP</sequence>
<dbReference type="Gene3D" id="3.40.50.300">
    <property type="entry name" value="P-loop containing nucleotide triphosphate hydrolases"/>
    <property type="match status" value="1"/>
</dbReference>
<dbReference type="InterPro" id="IPR027417">
    <property type="entry name" value="P-loop_NTPase"/>
</dbReference>